<dbReference type="RefSeq" id="WP_151013679.1">
    <property type="nucleotide sequence ID" value="NZ_CP084582.1"/>
</dbReference>
<evidence type="ECO:0000313" key="1">
    <source>
        <dbReference type="EMBL" id="KAB1110180.1"/>
    </source>
</evidence>
<sequence>MTITPVRPLMSPQRRRASAAVVRLDGLTNGELAVAIHAAGIPAKAHALTADQLKALAVAGIARLGLAGVYRLDAESRAANVAYCDKTRYDRSADVRAELATTRRIWGSDRNEQTAVNLACRLLAAIRRGEVTP</sequence>
<evidence type="ECO:0000313" key="2">
    <source>
        <dbReference type="Proteomes" id="UP000471364"/>
    </source>
</evidence>
<proteinExistence type="predicted"/>
<accession>A0ABQ6UFA5</accession>
<dbReference type="EMBL" id="WAAR01000079">
    <property type="protein sequence ID" value="KAB1110180.1"/>
    <property type="molecule type" value="Genomic_DNA"/>
</dbReference>
<name>A0ABQ6UFA5_9ACTN</name>
<organism evidence="1 2">
    <name type="scientific">Micromonospora aurantiaca</name>
    <name type="common">nom. illeg.</name>
    <dbReference type="NCBI Taxonomy" id="47850"/>
    <lineage>
        <taxon>Bacteria</taxon>
        <taxon>Bacillati</taxon>
        <taxon>Actinomycetota</taxon>
        <taxon>Actinomycetes</taxon>
        <taxon>Micromonosporales</taxon>
        <taxon>Micromonosporaceae</taxon>
        <taxon>Micromonospora</taxon>
    </lineage>
</organism>
<reference evidence="1 2" key="1">
    <citation type="submission" date="2019-09" db="EMBL/GenBank/DDBJ databases">
        <title>High taxonomic diversity of Micromonospora strains isolated from Medicago sativa nodules in different geographical locations.</title>
        <authorList>
            <person name="Martinez-Hidalgo P."/>
            <person name="Flores-Felix J.D."/>
            <person name="Velazquez E."/>
            <person name="Brau L."/>
            <person name="Trujillo M.E."/>
            <person name="Martinez-Molina E."/>
        </authorList>
    </citation>
    <scope>NUCLEOTIDE SEQUENCE [LARGE SCALE GENOMIC DNA]</scope>
    <source>
        <strain evidence="1 2">ALFB5</strain>
    </source>
</reference>
<comment type="caution">
    <text evidence="1">The sequence shown here is derived from an EMBL/GenBank/DDBJ whole genome shotgun (WGS) entry which is preliminary data.</text>
</comment>
<protein>
    <submittedName>
        <fullName evidence="1">Uncharacterized protein</fullName>
    </submittedName>
</protein>
<gene>
    <name evidence="1" type="ORF">F6X54_18120</name>
</gene>
<keyword evidence="2" id="KW-1185">Reference proteome</keyword>
<dbReference type="Proteomes" id="UP000471364">
    <property type="component" value="Unassembled WGS sequence"/>
</dbReference>